<dbReference type="Proteomes" id="UP001626550">
    <property type="component" value="Unassembled WGS sequence"/>
</dbReference>
<feature type="region of interest" description="Disordered" evidence="1">
    <location>
        <begin position="105"/>
        <end position="170"/>
    </location>
</feature>
<feature type="compositionally biased region" description="Basic residues" evidence="1">
    <location>
        <begin position="562"/>
        <end position="579"/>
    </location>
</feature>
<feature type="domain" description="RRM" evidence="2">
    <location>
        <begin position="186"/>
        <end position="257"/>
    </location>
</feature>
<feature type="region of interest" description="Disordered" evidence="1">
    <location>
        <begin position="452"/>
        <end position="593"/>
    </location>
</feature>
<evidence type="ECO:0000259" key="2">
    <source>
        <dbReference type="SMART" id="SM00360"/>
    </source>
</evidence>
<keyword evidence="4" id="KW-1185">Reference proteome</keyword>
<feature type="compositionally biased region" description="Basic residues" evidence="1">
    <location>
        <begin position="1"/>
        <end position="13"/>
    </location>
</feature>
<gene>
    <name evidence="3" type="ORF">Ciccas_001951</name>
</gene>
<name>A0ABD2QKV9_9PLAT</name>
<feature type="region of interest" description="Disordered" evidence="1">
    <location>
        <begin position="412"/>
        <end position="440"/>
    </location>
</feature>
<evidence type="ECO:0000313" key="4">
    <source>
        <dbReference type="Proteomes" id="UP001626550"/>
    </source>
</evidence>
<feature type="compositionally biased region" description="Acidic residues" evidence="1">
    <location>
        <begin position="83"/>
        <end position="92"/>
    </location>
</feature>
<feature type="region of interest" description="Disordered" evidence="1">
    <location>
        <begin position="1"/>
        <end position="24"/>
    </location>
</feature>
<feature type="domain" description="RRM" evidence="2">
    <location>
        <begin position="274"/>
        <end position="347"/>
    </location>
</feature>
<feature type="compositionally biased region" description="Basic and acidic residues" evidence="1">
    <location>
        <begin position="139"/>
        <end position="157"/>
    </location>
</feature>
<dbReference type="InterPro" id="IPR012677">
    <property type="entry name" value="Nucleotide-bd_a/b_plait_sf"/>
</dbReference>
<feature type="compositionally biased region" description="Basic and acidic residues" evidence="1">
    <location>
        <begin position="412"/>
        <end position="421"/>
    </location>
</feature>
<organism evidence="3 4">
    <name type="scientific">Cichlidogyrus casuarinus</name>
    <dbReference type="NCBI Taxonomy" id="1844966"/>
    <lineage>
        <taxon>Eukaryota</taxon>
        <taxon>Metazoa</taxon>
        <taxon>Spiralia</taxon>
        <taxon>Lophotrochozoa</taxon>
        <taxon>Platyhelminthes</taxon>
        <taxon>Monogenea</taxon>
        <taxon>Monopisthocotylea</taxon>
        <taxon>Dactylogyridea</taxon>
        <taxon>Ancyrocephalidae</taxon>
        <taxon>Cichlidogyrus</taxon>
    </lineage>
</organism>
<feature type="compositionally biased region" description="Acidic residues" evidence="1">
    <location>
        <begin position="485"/>
        <end position="504"/>
    </location>
</feature>
<dbReference type="AlphaFoldDB" id="A0ABD2QKV9"/>
<dbReference type="SUPFAM" id="SSF54928">
    <property type="entry name" value="RNA-binding domain, RBD"/>
    <property type="match status" value="1"/>
</dbReference>
<dbReference type="CDD" id="cd00590">
    <property type="entry name" value="RRM_SF"/>
    <property type="match status" value="2"/>
</dbReference>
<dbReference type="SMART" id="SM00360">
    <property type="entry name" value="RRM"/>
    <property type="match status" value="2"/>
</dbReference>
<dbReference type="Gene3D" id="3.30.70.330">
    <property type="match status" value="2"/>
</dbReference>
<reference evidence="3 4" key="1">
    <citation type="submission" date="2024-11" db="EMBL/GenBank/DDBJ databases">
        <title>Adaptive evolution of stress response genes in parasites aligns with host niche diversity.</title>
        <authorList>
            <person name="Hahn C."/>
            <person name="Resl P."/>
        </authorList>
    </citation>
    <scope>NUCLEOTIDE SEQUENCE [LARGE SCALE GENOMIC DNA]</scope>
    <source>
        <strain evidence="3">EGGRZ-B1_66</strain>
        <tissue evidence="3">Body</tissue>
    </source>
</reference>
<feature type="region of interest" description="Disordered" evidence="1">
    <location>
        <begin position="52"/>
        <end position="92"/>
    </location>
</feature>
<comment type="caution">
    <text evidence="3">The sequence shown here is derived from an EMBL/GenBank/DDBJ whole genome shotgun (WGS) entry which is preliminary data.</text>
</comment>
<feature type="region of interest" description="Disordered" evidence="1">
    <location>
        <begin position="361"/>
        <end position="392"/>
    </location>
</feature>
<evidence type="ECO:0000313" key="3">
    <source>
        <dbReference type="EMBL" id="KAL3319376.1"/>
    </source>
</evidence>
<dbReference type="InterPro" id="IPR035979">
    <property type="entry name" value="RBD_domain_sf"/>
</dbReference>
<accession>A0ABD2QKV9</accession>
<dbReference type="InterPro" id="IPR000504">
    <property type="entry name" value="RRM_dom"/>
</dbReference>
<dbReference type="EMBL" id="JBJKFK010000141">
    <property type="protein sequence ID" value="KAL3319376.1"/>
    <property type="molecule type" value="Genomic_DNA"/>
</dbReference>
<protein>
    <recommendedName>
        <fullName evidence="2">RRM domain-containing protein</fullName>
    </recommendedName>
</protein>
<evidence type="ECO:0000256" key="1">
    <source>
        <dbReference type="SAM" id="MobiDB-lite"/>
    </source>
</evidence>
<sequence>MKQKNAKHPKSSLKHVSGNGKKETLVNTKCQKTVKFVNKICKKSKLEDKVNIPVVKKSLEKSDSDTVDSALSDDEMYRYNSTDMEDSVTDESEILSASELEQLLDDKVPNDFDYSDSEESSDYQTKSSDDSDSDESSNNEEKYSIAEEKNDKEDQKSRNQTTQIISKPESYNKEAISRGIELASRSLHFTTIPAHGCTLENLKQLSPSLQSARFSQSQKNKSFKSFAFLIYPDSEAALKARKVLLGRQFGGKSVVTKPMQIPNYLRDNALNITQLTVCCMHPSVKVTDLKQIFPSADSIVLPKCPSSPVNNHNLGYAFINFVDPKLALEAFLTAHNRLLQGLPLHINFSAKEISDRKMEHVKARNIQKKPPLLLKKESEDEKSDEPESCKEVMTKNSRRVLIKKYSDSKDDVVRKCDKTRQESSSSDDEEIFLTPKGNISKSDFSSLISAAKKKTALDQASGSEDDQGESGSENDQGESDKDSETSDEDSEESDLEVEEEESSEEEVKSLEEEERAEEEVKGSGDQDSCDDASSTKSLEEYTKANEEEEEAQLSAVLNSMKQNKRALKRGGTKRPRRPTNSRVKQTVLKRKKL</sequence>
<proteinExistence type="predicted"/>
<feature type="compositionally biased region" description="Basic and acidic residues" evidence="1">
    <location>
        <begin position="374"/>
        <end position="392"/>
    </location>
</feature>